<gene>
    <name evidence="10" type="ORF">A2650_00765</name>
</gene>
<dbReference type="PANTHER" id="PTHR30012">
    <property type="entry name" value="GENERAL SECRETION PATHWAY PROTEIN"/>
    <property type="match status" value="1"/>
</dbReference>
<feature type="domain" description="Type II secretion system protein GspF" evidence="9">
    <location>
        <begin position="274"/>
        <end position="395"/>
    </location>
</feature>
<evidence type="ECO:0000256" key="1">
    <source>
        <dbReference type="ARBA" id="ARBA00004429"/>
    </source>
</evidence>
<evidence type="ECO:0000256" key="5">
    <source>
        <dbReference type="ARBA" id="ARBA00022692"/>
    </source>
</evidence>
<dbReference type="Proteomes" id="UP000177117">
    <property type="component" value="Unassembled WGS sequence"/>
</dbReference>
<organism evidence="10 11">
    <name type="scientific">Candidatus Yanofskybacteria bacterium RIFCSPHIGHO2_01_FULL_41_53</name>
    <dbReference type="NCBI Taxonomy" id="1802663"/>
    <lineage>
        <taxon>Bacteria</taxon>
        <taxon>Candidatus Yanofskyibacteriota</taxon>
    </lineage>
</organism>
<proteinExistence type="inferred from homology"/>
<evidence type="ECO:0000259" key="9">
    <source>
        <dbReference type="Pfam" id="PF00482"/>
    </source>
</evidence>
<dbReference type="InterPro" id="IPR003004">
    <property type="entry name" value="GspF/PilC"/>
</dbReference>
<dbReference type="Gene3D" id="1.20.81.30">
    <property type="entry name" value="Type II secretion system (T2SS), domain F"/>
    <property type="match status" value="2"/>
</dbReference>
<dbReference type="Pfam" id="PF00482">
    <property type="entry name" value="T2SSF"/>
    <property type="match status" value="2"/>
</dbReference>
<evidence type="ECO:0000256" key="7">
    <source>
        <dbReference type="ARBA" id="ARBA00023136"/>
    </source>
</evidence>
<keyword evidence="3" id="KW-1003">Cell membrane</keyword>
<evidence type="ECO:0000256" key="3">
    <source>
        <dbReference type="ARBA" id="ARBA00022475"/>
    </source>
</evidence>
<evidence type="ECO:0000313" key="10">
    <source>
        <dbReference type="EMBL" id="OGN01400.1"/>
    </source>
</evidence>
<accession>A0A1F8EM33</accession>
<feature type="transmembrane region" description="Helical" evidence="8">
    <location>
        <begin position="376"/>
        <end position="397"/>
    </location>
</feature>
<dbReference type="AlphaFoldDB" id="A0A1F8EM33"/>
<dbReference type="PRINTS" id="PR00812">
    <property type="entry name" value="BCTERIALGSPF"/>
</dbReference>
<feature type="transmembrane region" description="Helical" evidence="8">
    <location>
        <begin position="211"/>
        <end position="242"/>
    </location>
</feature>
<dbReference type="InterPro" id="IPR042094">
    <property type="entry name" value="T2SS_GspF_sf"/>
</dbReference>
<name>A0A1F8EM33_9BACT</name>
<feature type="transmembrane region" description="Helical" evidence="8">
    <location>
        <begin position="169"/>
        <end position="191"/>
    </location>
</feature>
<feature type="domain" description="Type II secretion system protein GspF" evidence="9">
    <location>
        <begin position="69"/>
        <end position="192"/>
    </location>
</feature>
<dbReference type="EMBL" id="MGJD01000006">
    <property type="protein sequence ID" value="OGN01400.1"/>
    <property type="molecule type" value="Genomic_DNA"/>
</dbReference>
<evidence type="ECO:0000256" key="6">
    <source>
        <dbReference type="ARBA" id="ARBA00022989"/>
    </source>
</evidence>
<evidence type="ECO:0000256" key="2">
    <source>
        <dbReference type="ARBA" id="ARBA00005745"/>
    </source>
</evidence>
<dbReference type="FunFam" id="1.20.81.30:FF:000001">
    <property type="entry name" value="Type II secretion system protein F"/>
    <property type="match status" value="2"/>
</dbReference>
<dbReference type="InterPro" id="IPR018076">
    <property type="entry name" value="T2SS_GspF_dom"/>
</dbReference>
<sequence length="403" mass="44106">MAEYSYQSKTREGYIVEGVVDAPNQNSAVDILHSKGYVILSLEPLQGSLFEYDLGGFLSRPNSKDLTIFTRQLSTLIDADMPLSEGLRTLAKQVEKPAFKKIISEIAESVEGGSLLSASIAQFPNLFSPFYVRLVQSGEISGKLHESLLYLADYVERTQSINSKIKGALTYPAFIVFSLAGVGILMIVYVLPQLLAIFEEVGNVDLPFTTIALIWITNFVNGNLILMGLIFFIATFLATYFIRSPEGKIWLDNLKIKIPSLGPIVRNLYLARIAESLSTLMKAGIPIIDALKITSDLVGNSVYRDIVLDAEESVKSGGTISSALSKYKEIPPLFSSMITIGERTGKMDFILEHVANFYKNESESSIQNISQIIEPFLILVLGVAVAGLISSILLPIYNIVGGG</sequence>
<protein>
    <recommendedName>
        <fullName evidence="9">Type II secretion system protein GspF domain-containing protein</fullName>
    </recommendedName>
</protein>
<reference evidence="10 11" key="1">
    <citation type="journal article" date="2016" name="Nat. Commun.">
        <title>Thousands of microbial genomes shed light on interconnected biogeochemical processes in an aquifer system.</title>
        <authorList>
            <person name="Anantharaman K."/>
            <person name="Brown C.T."/>
            <person name="Hug L.A."/>
            <person name="Sharon I."/>
            <person name="Castelle C.J."/>
            <person name="Probst A.J."/>
            <person name="Thomas B.C."/>
            <person name="Singh A."/>
            <person name="Wilkins M.J."/>
            <person name="Karaoz U."/>
            <person name="Brodie E.L."/>
            <person name="Williams K.H."/>
            <person name="Hubbard S.S."/>
            <person name="Banfield J.F."/>
        </authorList>
    </citation>
    <scope>NUCLEOTIDE SEQUENCE [LARGE SCALE GENOMIC DNA]</scope>
</reference>
<comment type="subcellular location">
    <subcellularLocation>
        <location evidence="1">Cell inner membrane</location>
        <topology evidence="1">Multi-pass membrane protein</topology>
    </subcellularLocation>
</comment>
<dbReference type="GO" id="GO:0005886">
    <property type="term" value="C:plasma membrane"/>
    <property type="evidence" value="ECO:0007669"/>
    <property type="project" value="UniProtKB-SubCell"/>
</dbReference>
<evidence type="ECO:0000313" key="11">
    <source>
        <dbReference type="Proteomes" id="UP000177117"/>
    </source>
</evidence>
<keyword evidence="5 8" id="KW-0812">Transmembrane</keyword>
<keyword evidence="4" id="KW-0997">Cell inner membrane</keyword>
<keyword evidence="6 8" id="KW-1133">Transmembrane helix</keyword>
<evidence type="ECO:0000256" key="4">
    <source>
        <dbReference type="ARBA" id="ARBA00022519"/>
    </source>
</evidence>
<evidence type="ECO:0000256" key="8">
    <source>
        <dbReference type="SAM" id="Phobius"/>
    </source>
</evidence>
<comment type="caution">
    <text evidence="10">The sequence shown here is derived from an EMBL/GenBank/DDBJ whole genome shotgun (WGS) entry which is preliminary data.</text>
</comment>
<keyword evidence="7 8" id="KW-0472">Membrane</keyword>
<comment type="similarity">
    <text evidence="2">Belongs to the GSP F family.</text>
</comment>
<dbReference type="PANTHER" id="PTHR30012:SF0">
    <property type="entry name" value="TYPE II SECRETION SYSTEM PROTEIN F-RELATED"/>
    <property type="match status" value="1"/>
</dbReference>